<reference evidence="2" key="1">
    <citation type="submission" date="2017-02" db="UniProtKB">
        <authorList>
            <consortium name="WormBaseParasite"/>
        </authorList>
    </citation>
    <scope>IDENTIFICATION</scope>
</reference>
<evidence type="ECO:0000313" key="2">
    <source>
        <dbReference type="WBParaSite" id="ALUE_0001587001-mRNA-1"/>
    </source>
</evidence>
<keyword evidence="1" id="KW-1185">Reference proteome</keyword>
<dbReference type="Proteomes" id="UP000036681">
    <property type="component" value="Unplaced"/>
</dbReference>
<protein>
    <submittedName>
        <fullName evidence="2">Uncharacterized protein</fullName>
    </submittedName>
</protein>
<organism evidence="1 2">
    <name type="scientific">Ascaris lumbricoides</name>
    <name type="common">Giant roundworm</name>
    <dbReference type="NCBI Taxonomy" id="6252"/>
    <lineage>
        <taxon>Eukaryota</taxon>
        <taxon>Metazoa</taxon>
        <taxon>Ecdysozoa</taxon>
        <taxon>Nematoda</taxon>
        <taxon>Chromadorea</taxon>
        <taxon>Rhabditida</taxon>
        <taxon>Spirurina</taxon>
        <taxon>Ascaridomorpha</taxon>
        <taxon>Ascaridoidea</taxon>
        <taxon>Ascarididae</taxon>
        <taxon>Ascaris</taxon>
    </lineage>
</organism>
<evidence type="ECO:0000313" key="1">
    <source>
        <dbReference type="Proteomes" id="UP000036681"/>
    </source>
</evidence>
<dbReference type="WBParaSite" id="ALUE_0001587001-mRNA-1">
    <property type="protein sequence ID" value="ALUE_0001587001-mRNA-1"/>
    <property type="gene ID" value="ALUE_0001587001"/>
</dbReference>
<dbReference type="AlphaFoldDB" id="A0A0M3ID24"/>
<accession>A0A0M3ID24</accession>
<name>A0A0M3ID24_ASCLU</name>
<proteinExistence type="predicted"/>
<sequence length="222" mass="24670">MLIVGTVRPSHHLQELCLAGASAGDAFQPRASQIRSFAWLEHLLGMHFDPAQARLDETSNSDAAESARTGYVASRAVDGSGYGMSDLVRLFLLPLAFRQRISCSLHAQHPLSARSHPGRGIEAEQRMKQLTLPKALQKITLNICPETRLATSIPDDCHCNLCKEQQRRRLVCNKFLSMPFNKQTNKLSTSNIIQPLRPTYISLRSMVGSSEVCKYKARVLNA</sequence>